<protein>
    <recommendedName>
        <fullName evidence="3">DUF3703 domain-containing protein</fullName>
    </recommendedName>
</protein>
<name>G8R1V9_OWEHD</name>
<dbReference type="KEGG" id="oho:Oweho_2952"/>
<dbReference type="RefSeq" id="WP_014203258.1">
    <property type="nucleotide sequence ID" value="NC_016599.1"/>
</dbReference>
<accession>G8R1V9</accession>
<dbReference type="Pfam" id="PF12487">
    <property type="entry name" value="DUF3703"/>
    <property type="match status" value="1"/>
</dbReference>
<evidence type="ECO:0000313" key="1">
    <source>
        <dbReference type="EMBL" id="AEV33909.1"/>
    </source>
</evidence>
<dbReference type="OrthoDB" id="9799416at2"/>
<proteinExistence type="predicted"/>
<dbReference type="AlphaFoldDB" id="G8R1V9"/>
<dbReference type="PATRIC" id="fig|926562.3.peg.2969"/>
<dbReference type="InterPro" id="IPR022172">
    <property type="entry name" value="DUF3703"/>
</dbReference>
<dbReference type="EMBL" id="CP003156">
    <property type="protein sequence ID" value="AEV33909.1"/>
    <property type="molecule type" value="Genomic_DNA"/>
</dbReference>
<keyword evidence="2" id="KW-1185">Reference proteome</keyword>
<dbReference type="Proteomes" id="UP000005631">
    <property type="component" value="Chromosome"/>
</dbReference>
<gene>
    <name evidence="1" type="ordered locus">Oweho_2952</name>
</gene>
<sequence length="136" mass="15536">MPVRFQILSPKALKPYLQKELWEYRQHLDNANYKAAWQHLERAHVLGQAFAWPHTYVHFKMLQFGIHIKNTKEVIGQIPRLLVGGVKSFVGEIPLGNTGGANVPPLKPLPIEPEIEAIFKKCDIQLGIQNYTTLDK</sequence>
<organism evidence="1 2">
    <name type="scientific">Owenweeksia hongkongensis (strain DSM 17368 / CIP 108786 / JCM 12287 / NRRL B-23963 / UST20020801)</name>
    <dbReference type="NCBI Taxonomy" id="926562"/>
    <lineage>
        <taxon>Bacteria</taxon>
        <taxon>Pseudomonadati</taxon>
        <taxon>Bacteroidota</taxon>
        <taxon>Flavobacteriia</taxon>
        <taxon>Flavobacteriales</taxon>
        <taxon>Owenweeksiaceae</taxon>
        <taxon>Owenweeksia</taxon>
    </lineage>
</organism>
<dbReference type="eggNOG" id="COG0671">
    <property type="taxonomic scope" value="Bacteria"/>
</dbReference>
<evidence type="ECO:0008006" key="3">
    <source>
        <dbReference type="Google" id="ProtNLM"/>
    </source>
</evidence>
<dbReference type="HOGENOM" id="CLU_144767_0_0_10"/>
<dbReference type="STRING" id="926562.Oweho_2952"/>
<evidence type="ECO:0000313" key="2">
    <source>
        <dbReference type="Proteomes" id="UP000005631"/>
    </source>
</evidence>
<reference evidence="1 2" key="1">
    <citation type="journal article" date="2012" name="Stand. Genomic Sci.">
        <title>Genome sequence of the orange-pigmented seawater bacterium Owenweeksia hongkongensis type strain (UST20020801(T)).</title>
        <authorList>
            <person name="Riedel T."/>
            <person name="Held B."/>
            <person name="Nolan M."/>
            <person name="Lucas S."/>
            <person name="Lapidus A."/>
            <person name="Tice H."/>
            <person name="Del Rio T.G."/>
            <person name="Cheng J.F."/>
            <person name="Han C."/>
            <person name="Tapia R."/>
            <person name="Goodwin L.A."/>
            <person name="Pitluck S."/>
            <person name="Liolios K."/>
            <person name="Mavromatis K."/>
            <person name="Pagani I."/>
            <person name="Ivanova N."/>
            <person name="Mikhailova N."/>
            <person name="Pati A."/>
            <person name="Chen A."/>
            <person name="Palaniappan K."/>
            <person name="Rohde M."/>
            <person name="Tindall B.J."/>
            <person name="Detter J.C."/>
            <person name="Goker M."/>
            <person name="Woyke T."/>
            <person name="Bristow J."/>
            <person name="Eisen J.A."/>
            <person name="Markowitz V."/>
            <person name="Hugenholtz P."/>
            <person name="Klenk H.P."/>
            <person name="Kyrpides N.C."/>
        </authorList>
    </citation>
    <scope>NUCLEOTIDE SEQUENCE</scope>
    <source>
        <strain evidence="2">DSM 17368 / JCM 12287 / NRRL B-23963</strain>
    </source>
</reference>